<dbReference type="Gene3D" id="3.30.750.140">
    <property type="match status" value="1"/>
</dbReference>
<evidence type="ECO:0000313" key="3">
    <source>
        <dbReference type="Proteomes" id="UP000286976"/>
    </source>
</evidence>
<organism evidence="2 3">
    <name type="scientific">Aliidiomarina taiwanensis</name>
    <dbReference type="NCBI Taxonomy" id="946228"/>
    <lineage>
        <taxon>Bacteria</taxon>
        <taxon>Pseudomonadati</taxon>
        <taxon>Pseudomonadota</taxon>
        <taxon>Gammaproteobacteria</taxon>
        <taxon>Alteromonadales</taxon>
        <taxon>Idiomarinaceae</taxon>
        <taxon>Aliidiomarina</taxon>
    </lineage>
</organism>
<feature type="domain" description="Flagellar hook-length control protein-like C-terminal" evidence="1">
    <location>
        <begin position="246"/>
        <end position="323"/>
    </location>
</feature>
<evidence type="ECO:0000259" key="1">
    <source>
        <dbReference type="Pfam" id="PF02120"/>
    </source>
</evidence>
<proteinExistence type="predicted"/>
<dbReference type="InterPro" id="IPR021136">
    <property type="entry name" value="Flagellar_hook_control-like_C"/>
</dbReference>
<accession>A0A432X8J7</accession>
<comment type="caution">
    <text evidence="2">The sequence shown here is derived from an EMBL/GenBank/DDBJ whole genome shotgun (WGS) entry which is preliminary data.</text>
</comment>
<protein>
    <recommendedName>
        <fullName evidence="1">Flagellar hook-length control protein-like C-terminal domain-containing protein</fullName>
    </recommendedName>
</protein>
<dbReference type="Proteomes" id="UP000286976">
    <property type="component" value="Unassembled WGS sequence"/>
</dbReference>
<sequence>MDKLSSGQAQALLRQLLQAPPSSLLTTGAAAATTTGSYSPSAAAGHSLASSLSLQLPPALRQIVAQAQTPTALLHSLLALKDNTDLPPQLRAHIQALVQQASSAAEQPKVTPALVSAWFRLNPAAALLQAPQAQTTQSPGAGLWLQQALPLLLLMLRPHAGQGRLGSLLTQAFTQLFGQAPNATTLAALSPMLRDLQGALQHVRLSQVVYADSSARNEPDYYLTLPWQVGEEKRTLELLLKRRQQQTKEQQDARDIWLLSMRLQLTRIGPILARVRWNGEQASIMLYTDNDAASRWLSSKTARLQQQLVANEVQVHNLEVQTGRIPATLAPEPNQLVRVRV</sequence>
<dbReference type="Pfam" id="PF02120">
    <property type="entry name" value="Flg_hook"/>
    <property type="match status" value="1"/>
</dbReference>
<evidence type="ECO:0000313" key="2">
    <source>
        <dbReference type="EMBL" id="RUO43057.1"/>
    </source>
</evidence>
<dbReference type="InterPro" id="IPR038610">
    <property type="entry name" value="FliK-like_C_sf"/>
</dbReference>
<reference evidence="2 3" key="1">
    <citation type="journal article" date="2011" name="Front. Microbiol.">
        <title>Genomic signatures of strain selection and enhancement in Bacillus atrophaeus var. globigii, a historical biowarfare simulant.</title>
        <authorList>
            <person name="Gibbons H.S."/>
            <person name="Broomall S.M."/>
            <person name="McNew L.A."/>
            <person name="Daligault H."/>
            <person name="Chapman C."/>
            <person name="Bruce D."/>
            <person name="Karavis M."/>
            <person name="Krepps M."/>
            <person name="McGregor P.A."/>
            <person name="Hong C."/>
            <person name="Park K.H."/>
            <person name="Akmal A."/>
            <person name="Feldman A."/>
            <person name="Lin J.S."/>
            <person name="Chang W.E."/>
            <person name="Higgs B.W."/>
            <person name="Demirev P."/>
            <person name="Lindquist J."/>
            <person name="Liem A."/>
            <person name="Fochler E."/>
            <person name="Read T.D."/>
            <person name="Tapia R."/>
            <person name="Johnson S."/>
            <person name="Bishop-Lilly K.A."/>
            <person name="Detter C."/>
            <person name="Han C."/>
            <person name="Sozhamannan S."/>
            <person name="Rosenzweig C.N."/>
            <person name="Skowronski E.W."/>
        </authorList>
    </citation>
    <scope>NUCLEOTIDE SEQUENCE [LARGE SCALE GENOMIC DNA]</scope>
    <source>
        <strain evidence="2 3">AIT1</strain>
    </source>
</reference>
<dbReference type="RefSeq" id="WP_126757271.1">
    <property type="nucleotide sequence ID" value="NZ_PIPQ01000002.1"/>
</dbReference>
<keyword evidence="3" id="KW-1185">Reference proteome</keyword>
<name>A0A432X8J7_9GAMM</name>
<gene>
    <name evidence="2" type="ORF">CWE15_06550</name>
</gene>
<dbReference type="EMBL" id="PIPQ01000002">
    <property type="protein sequence ID" value="RUO43057.1"/>
    <property type="molecule type" value="Genomic_DNA"/>
</dbReference>
<dbReference type="OrthoDB" id="6235663at2"/>
<dbReference type="AlphaFoldDB" id="A0A432X8J7"/>